<evidence type="ECO:0000259" key="3">
    <source>
        <dbReference type="Pfam" id="PF07885"/>
    </source>
</evidence>
<keyword evidence="5" id="KW-0407">Ion channel</keyword>
<feature type="transmembrane region" description="Helical" evidence="2">
    <location>
        <begin position="16"/>
        <end position="37"/>
    </location>
</feature>
<accession>A0ABN0W0Y8</accession>
<dbReference type="Pfam" id="PF22614">
    <property type="entry name" value="Slo-like_RCK"/>
    <property type="match status" value="1"/>
</dbReference>
<gene>
    <name evidence="5" type="ORF">GCM10008967_10950</name>
</gene>
<dbReference type="RefSeq" id="WP_343797067.1">
    <property type="nucleotide sequence ID" value="NZ_BAAADJ010000011.1"/>
</dbReference>
<dbReference type="PANTHER" id="PTHR43833">
    <property type="entry name" value="POTASSIUM CHANNEL PROTEIN 2-RELATED-RELATED"/>
    <property type="match status" value="1"/>
</dbReference>
<organism evidence="5 6">
    <name type="scientific">Bacillus carboniphilus</name>
    <dbReference type="NCBI Taxonomy" id="86663"/>
    <lineage>
        <taxon>Bacteria</taxon>
        <taxon>Bacillati</taxon>
        <taxon>Bacillota</taxon>
        <taxon>Bacilli</taxon>
        <taxon>Bacillales</taxon>
        <taxon>Bacillaceae</taxon>
        <taxon>Bacillus</taxon>
    </lineage>
</organism>
<keyword evidence="2" id="KW-0812">Transmembrane</keyword>
<feature type="transmembrane region" description="Helical" evidence="2">
    <location>
        <begin position="73"/>
        <end position="91"/>
    </location>
</feature>
<dbReference type="InterPro" id="IPR013099">
    <property type="entry name" value="K_chnl_dom"/>
</dbReference>
<evidence type="ECO:0000313" key="6">
    <source>
        <dbReference type="Proteomes" id="UP001500782"/>
    </source>
</evidence>
<dbReference type="Pfam" id="PF07885">
    <property type="entry name" value="Ion_trans_2"/>
    <property type="match status" value="1"/>
</dbReference>
<keyword evidence="2" id="KW-1133">Transmembrane helix</keyword>
<dbReference type="SUPFAM" id="SSF81324">
    <property type="entry name" value="Voltage-gated potassium channels"/>
    <property type="match status" value="1"/>
</dbReference>
<dbReference type="GO" id="GO:0034220">
    <property type="term" value="P:monoatomic ion transmembrane transport"/>
    <property type="evidence" value="ECO:0007669"/>
    <property type="project" value="UniProtKB-KW"/>
</dbReference>
<keyword evidence="5" id="KW-0406">Ion transport</keyword>
<reference evidence="5 6" key="1">
    <citation type="journal article" date="2019" name="Int. J. Syst. Evol. Microbiol.">
        <title>The Global Catalogue of Microorganisms (GCM) 10K type strain sequencing project: providing services to taxonomists for standard genome sequencing and annotation.</title>
        <authorList>
            <consortium name="The Broad Institute Genomics Platform"/>
            <consortium name="The Broad Institute Genome Sequencing Center for Infectious Disease"/>
            <person name="Wu L."/>
            <person name="Ma J."/>
        </authorList>
    </citation>
    <scope>NUCLEOTIDE SEQUENCE [LARGE SCALE GENOMIC DNA]</scope>
    <source>
        <strain evidence="5 6">JCM 9731</strain>
    </source>
</reference>
<keyword evidence="2" id="KW-0472">Membrane</keyword>
<evidence type="ECO:0000256" key="1">
    <source>
        <dbReference type="ARBA" id="ARBA00004651"/>
    </source>
</evidence>
<dbReference type="Proteomes" id="UP001500782">
    <property type="component" value="Unassembled WGS sequence"/>
</dbReference>
<keyword evidence="5" id="KW-0813">Transport</keyword>
<dbReference type="Gene3D" id="1.10.287.70">
    <property type="match status" value="1"/>
</dbReference>
<evidence type="ECO:0000259" key="4">
    <source>
        <dbReference type="Pfam" id="PF22614"/>
    </source>
</evidence>
<protein>
    <submittedName>
        <fullName evidence="5">Potassium channel family protein</fullName>
    </submittedName>
</protein>
<name>A0ABN0W0Y8_9BACI</name>
<comment type="subcellular location">
    <subcellularLocation>
        <location evidence="1">Cell membrane</location>
        <topology evidence="1">Multi-pass membrane protein</topology>
    </subcellularLocation>
</comment>
<dbReference type="SUPFAM" id="SSF51735">
    <property type="entry name" value="NAD(P)-binding Rossmann-fold domains"/>
    <property type="match status" value="1"/>
</dbReference>
<evidence type="ECO:0000256" key="2">
    <source>
        <dbReference type="SAM" id="Phobius"/>
    </source>
</evidence>
<sequence length="341" mass="38728">MGIFIRLLKRIGSLEYGVIVLLSLVIVLFGTISIYLIEPENFPSIFDSFWWTMTTLTTVGYGDFFPTTIAGRWIGIFLFLFGIGIIGVFITKTVDSLTTYTRLKSEGKLVYKQKEHYIYIGWSKKVEKAIREVLQHNPKAKVVLINQLSQTPIVHDQIHFIQGDPSQHDTLVKANILEAKRVAIFSDSNIDDPALADGKTLLTASAVESLSEQYQRNIHTVVEIREEQNITKFKHINVDDFILSDDSVSLLMAKATLQPGTTHIFRQLLSKSFGSNIHEISPKPHWKTYKEASSELYEKGAILMAVNQDMDVATHHTKELKQTDILYIVCNDETFHELSNH</sequence>
<evidence type="ECO:0000313" key="5">
    <source>
        <dbReference type="EMBL" id="GAA0322278.1"/>
    </source>
</evidence>
<keyword evidence="6" id="KW-1185">Reference proteome</keyword>
<dbReference type="Gene3D" id="3.40.50.720">
    <property type="entry name" value="NAD(P)-binding Rossmann-like Domain"/>
    <property type="match status" value="1"/>
</dbReference>
<dbReference type="InterPro" id="IPR050721">
    <property type="entry name" value="Trk_Ktr_HKT_K-transport"/>
</dbReference>
<dbReference type="InterPro" id="IPR003148">
    <property type="entry name" value="RCK_N"/>
</dbReference>
<dbReference type="EMBL" id="BAAADJ010000011">
    <property type="protein sequence ID" value="GAA0322278.1"/>
    <property type="molecule type" value="Genomic_DNA"/>
</dbReference>
<dbReference type="PANTHER" id="PTHR43833:SF9">
    <property type="entry name" value="POTASSIUM CHANNEL PROTEIN YUGO-RELATED"/>
    <property type="match status" value="1"/>
</dbReference>
<dbReference type="InterPro" id="IPR036291">
    <property type="entry name" value="NAD(P)-bd_dom_sf"/>
</dbReference>
<feature type="domain" description="RCK N-terminal" evidence="4">
    <location>
        <begin position="155"/>
        <end position="213"/>
    </location>
</feature>
<comment type="caution">
    <text evidence="5">The sequence shown here is derived from an EMBL/GenBank/DDBJ whole genome shotgun (WGS) entry which is preliminary data.</text>
</comment>
<feature type="domain" description="Potassium channel" evidence="3">
    <location>
        <begin position="24"/>
        <end position="97"/>
    </location>
</feature>
<proteinExistence type="predicted"/>